<evidence type="ECO:0000313" key="10">
    <source>
        <dbReference type="RefSeq" id="XP_032806093.1"/>
    </source>
</evidence>
<feature type="compositionally biased region" description="Polar residues" evidence="5">
    <location>
        <begin position="1470"/>
        <end position="1483"/>
    </location>
</feature>
<dbReference type="InterPro" id="IPR046995">
    <property type="entry name" value="RGS10/12/14-like"/>
</dbReference>
<dbReference type="Pfam" id="PF02196">
    <property type="entry name" value="RBD"/>
    <property type="match status" value="1"/>
</dbReference>
<dbReference type="InterPro" id="IPR016137">
    <property type="entry name" value="RGS"/>
</dbReference>
<dbReference type="PANTHER" id="PTHR45945">
    <property type="entry name" value="REGULATOR OF G-PROTEIN SIGNALING LOCO"/>
    <property type="match status" value="1"/>
</dbReference>
<dbReference type="SUPFAM" id="SSF54236">
    <property type="entry name" value="Ubiquitin-like"/>
    <property type="match status" value="2"/>
</dbReference>
<evidence type="ECO:0000259" key="8">
    <source>
        <dbReference type="PROSITE" id="PS50898"/>
    </source>
</evidence>
<feature type="domain" description="PDZ" evidence="6">
    <location>
        <begin position="99"/>
        <end position="176"/>
    </location>
</feature>
<dbReference type="InterPro" id="IPR003109">
    <property type="entry name" value="GoLoco_motif"/>
</dbReference>
<dbReference type="Pfam" id="PF00615">
    <property type="entry name" value="RGS"/>
    <property type="match status" value="1"/>
</dbReference>
<dbReference type="PROSITE" id="PS50132">
    <property type="entry name" value="RGS"/>
    <property type="match status" value="1"/>
</dbReference>
<dbReference type="Proteomes" id="UP001318040">
    <property type="component" value="Chromosome 9"/>
</dbReference>
<comment type="subcellular location">
    <subcellularLocation>
        <location evidence="1">Cytoplasm</location>
    </subcellularLocation>
</comment>
<evidence type="ECO:0000256" key="1">
    <source>
        <dbReference type="ARBA" id="ARBA00004496"/>
    </source>
</evidence>
<evidence type="ECO:0000256" key="3">
    <source>
        <dbReference type="ARBA" id="ARBA00022490"/>
    </source>
</evidence>
<dbReference type="InterPro" id="IPR003116">
    <property type="entry name" value="RBD_dom"/>
</dbReference>
<keyword evidence="3" id="KW-0963">Cytoplasm</keyword>
<dbReference type="CTD" id="6002"/>
<dbReference type="CDD" id="cd08706">
    <property type="entry name" value="RGS_R12-like"/>
    <property type="match status" value="1"/>
</dbReference>
<dbReference type="PROSITE" id="PS50898">
    <property type="entry name" value="RBD"/>
    <property type="match status" value="2"/>
</dbReference>
<feature type="compositionally biased region" description="Basic and acidic residues" evidence="5">
    <location>
        <begin position="1250"/>
        <end position="1261"/>
    </location>
</feature>
<dbReference type="SUPFAM" id="SSF48097">
    <property type="entry name" value="Regulator of G-protein signaling, RGS"/>
    <property type="match status" value="1"/>
</dbReference>
<dbReference type="GO" id="GO:0005737">
    <property type="term" value="C:cytoplasm"/>
    <property type="evidence" value="ECO:0007669"/>
    <property type="project" value="UniProtKB-SubCell"/>
</dbReference>
<dbReference type="SUPFAM" id="SSF50729">
    <property type="entry name" value="PH domain-like"/>
    <property type="match status" value="1"/>
</dbReference>
<dbReference type="GO" id="GO:0005634">
    <property type="term" value="C:nucleus"/>
    <property type="evidence" value="ECO:0007669"/>
    <property type="project" value="TreeGrafter"/>
</dbReference>
<feature type="compositionally biased region" description="Polar residues" evidence="5">
    <location>
        <begin position="624"/>
        <end position="654"/>
    </location>
</feature>
<evidence type="ECO:0000259" key="7">
    <source>
        <dbReference type="PROSITE" id="PS50132"/>
    </source>
</evidence>
<evidence type="ECO:0000256" key="2">
    <source>
        <dbReference type="ARBA" id="ARBA00022468"/>
    </source>
</evidence>
<dbReference type="Gene3D" id="1.10.167.10">
    <property type="entry name" value="Regulator of G-protein Signalling 4, domain 2"/>
    <property type="match status" value="1"/>
</dbReference>
<evidence type="ECO:0000256" key="4">
    <source>
        <dbReference type="ARBA" id="ARBA00022737"/>
    </source>
</evidence>
<feature type="compositionally biased region" description="Basic and acidic residues" evidence="5">
    <location>
        <begin position="1328"/>
        <end position="1338"/>
    </location>
</feature>
<feature type="region of interest" description="Disordered" evidence="5">
    <location>
        <begin position="244"/>
        <end position="263"/>
    </location>
</feature>
<reference evidence="10" key="1">
    <citation type="submission" date="2025-08" db="UniProtKB">
        <authorList>
            <consortium name="RefSeq"/>
        </authorList>
    </citation>
    <scope>IDENTIFICATION</scope>
    <source>
        <tissue evidence="10">Sperm</tissue>
    </source>
</reference>
<feature type="region of interest" description="Disordered" evidence="5">
    <location>
        <begin position="620"/>
        <end position="721"/>
    </location>
</feature>
<dbReference type="InterPro" id="IPR029071">
    <property type="entry name" value="Ubiquitin-like_domsf"/>
</dbReference>
<feature type="region of interest" description="Disordered" evidence="5">
    <location>
        <begin position="1402"/>
        <end position="1438"/>
    </location>
</feature>
<keyword evidence="4" id="KW-0677">Repeat</keyword>
<dbReference type="GO" id="GO:0005886">
    <property type="term" value="C:plasma membrane"/>
    <property type="evidence" value="ECO:0007669"/>
    <property type="project" value="TreeGrafter"/>
</dbReference>
<evidence type="ECO:0000256" key="5">
    <source>
        <dbReference type="SAM" id="MobiDB-lite"/>
    </source>
</evidence>
<dbReference type="PRINTS" id="PR01301">
    <property type="entry name" value="RGSPROTEIN"/>
</dbReference>
<feature type="compositionally biased region" description="Basic and acidic residues" evidence="5">
    <location>
        <begin position="247"/>
        <end position="257"/>
    </location>
</feature>
<dbReference type="Pfam" id="PF00595">
    <property type="entry name" value="PDZ"/>
    <property type="match status" value="1"/>
</dbReference>
<feature type="compositionally biased region" description="Polar residues" evidence="5">
    <location>
        <begin position="662"/>
        <end position="686"/>
    </location>
</feature>
<feature type="compositionally biased region" description="Basic and acidic residues" evidence="5">
    <location>
        <begin position="49"/>
        <end position="63"/>
    </location>
</feature>
<dbReference type="KEGG" id="pmrn:116940406"/>
<sequence>MCGSNCRSCLVLRFPVSQPLTLCQGGARSPHPRALARPPRGLATPRAPQDLRRAPEVEGRGDEGLCSPQVLENKDAMDSALGQARPVGLAGHRREDLHTVELARGPLGYGFTVVARAPCLVNCVLPGGPADVAGLRAGDQIVAINDKDVSCASHHGVVALIGQSLHTLKLVMAQNCNKPYVLLNNEASPCKYRESFELDGVIKGAPIFHKMENNHSLMTDERLPPPHRAQSLVYPIVAVPHAGSGDGGRELPSRWEGTDDPDDSLSGDVDLLTVKLIVCYLGSVELPSFDMDAEVEVLSTIQSCLQRLRTKHRIHSLLLMKILQDCIQLYNEEHALIATYSADKLAFSVVCPYDRNVVGIVTIAHVDDTAGEGGALRMSCHVFFIDPTLSAHSCHVSVAQQFSFECTPDPDTNGCLEFGDSSQTLLQFVSVLYREMGEVIEKIRAVAFADVGHTELEAKRSVYSLNSDSGIGGFGMEVKDLPLDGNGGAVSTRETLLLDESVSLYTSSISVGSNYNRTPVGASFTALINSDTQGASRHNDVYLDKRHNTEDCSCSKDAGVAATGSPSIAEYNDTQEYCAGERALCVAAEVSCDHAVSASFPRDLPPPMMHIEMNKYKKPVAPQHSAQRNKYDRSSLTQQLSQTNEDLTRPSLSQPEDLESSGRLTDSISRALTRTGHNGPRFTQSADALDGTVASDGELDRGELNSSSSQQSVSSNASLPSALSVRRQQQLSYEGRVASWALSFERLLHDPLGLRYFTEFLKKEFSEENILFWLACEQFKQTAYHDKHTLREKAREIFHAFLSRRAPNPVNIDSHGQLCERMLQDPHAHMFLEQQQQIFSLMKFDSYARFLKSALYQHCLLAEVGGHPLPSLASPAVSPPASQLTANQASAAIPDQAGTDEDWCRVVLPDGHSATLHVRPRLSIRELLRPLCEQRGLPLAATDVFLLGGEKVFHFTWVQALPLVMEQESSSLAMREIRLEPRTLFRLDLVPINRSVGVKAKPTKAVTEVLKPIVTKYGMKLEDLVATMEGQSVPLDLGIAVSSLDGQRVVLDTRRQLRTQQGGDTTERGHTPPATAHVLASSPVQVRSGNEKKSYARHISTAKAIFGSGEKCDNSSKQTYISRKKKTGTKMDDVEELFEILVKAQSNRVNDQRGLLCKEDLILPDFLKANSAHHKHRYHQPAATNTFTSAAIHKRELHRNPLDHKTTEPGVNYAQRTNRATLEESGGSFIPANHRTHEYSRLESLPSQHKRPDPGYSERPRLGPTHSHNESNGAEGSWQPRAACVAVCARDGSATRHPSPSARPSAAHGKRTQSVRTRDPGKTLHPWETSHTRAEDYRAGTGEMETGHRGVANSRMRDDENGNEGAKRNLVAELDLASHATAMRLSKVANYTALLPNCNPHGGGVASRPSRAPPQSAPLHDHSATRNHKPPGRTDVLGTEKKPLYREALDVDSVDFAKPRGPPLSRKTQHGAQATDATRGTQASCSLEQVAHELTARKGRTRVPIYRHSGPAAAVAGDESLCRTRQETTLKASFV</sequence>
<dbReference type="InterPro" id="IPR024066">
    <property type="entry name" value="RGS_subdom1/3"/>
</dbReference>
<dbReference type="SUPFAM" id="SSF50156">
    <property type="entry name" value="PDZ domain-like"/>
    <property type="match status" value="1"/>
</dbReference>
<dbReference type="PANTHER" id="PTHR45945:SF3">
    <property type="entry name" value="REGULATOR OF G-PROTEIN SIGNALING LOCO"/>
    <property type="match status" value="1"/>
</dbReference>
<dbReference type="InterPro" id="IPR036034">
    <property type="entry name" value="PDZ_sf"/>
</dbReference>
<keyword evidence="9" id="KW-1185">Reference proteome</keyword>
<dbReference type="SMART" id="SM00455">
    <property type="entry name" value="RBD"/>
    <property type="match status" value="2"/>
</dbReference>
<dbReference type="GO" id="GO:0007165">
    <property type="term" value="P:signal transduction"/>
    <property type="evidence" value="ECO:0007669"/>
    <property type="project" value="InterPro"/>
</dbReference>
<organism evidence="9 10">
    <name type="scientific">Petromyzon marinus</name>
    <name type="common">Sea lamprey</name>
    <dbReference type="NCBI Taxonomy" id="7757"/>
    <lineage>
        <taxon>Eukaryota</taxon>
        <taxon>Metazoa</taxon>
        <taxon>Chordata</taxon>
        <taxon>Craniata</taxon>
        <taxon>Vertebrata</taxon>
        <taxon>Cyclostomata</taxon>
        <taxon>Hyperoartia</taxon>
        <taxon>Petromyzontiformes</taxon>
        <taxon>Petromyzontidae</taxon>
        <taxon>Petromyzon</taxon>
    </lineage>
</organism>
<dbReference type="InterPro" id="IPR044926">
    <property type="entry name" value="RGS_subdomain_2"/>
</dbReference>
<keyword evidence="2" id="KW-0343">GTPase activation</keyword>
<feature type="region of interest" description="Disordered" evidence="5">
    <location>
        <begin position="1292"/>
        <end position="1364"/>
    </location>
</feature>
<evidence type="ECO:0000313" key="9">
    <source>
        <dbReference type="Proteomes" id="UP001318040"/>
    </source>
</evidence>
<dbReference type="GO" id="GO:0008277">
    <property type="term" value="P:regulation of G protein-coupled receptor signaling pathway"/>
    <property type="evidence" value="ECO:0007669"/>
    <property type="project" value="TreeGrafter"/>
</dbReference>
<feature type="domain" description="RBD" evidence="8">
    <location>
        <begin position="902"/>
        <end position="982"/>
    </location>
</feature>
<feature type="region of interest" description="Disordered" evidence="5">
    <location>
        <begin position="25"/>
        <end position="63"/>
    </location>
</feature>
<dbReference type="Gene3D" id="1.10.196.10">
    <property type="match status" value="1"/>
</dbReference>
<dbReference type="SMART" id="SM00390">
    <property type="entry name" value="GoLoco"/>
    <property type="match status" value="1"/>
</dbReference>
<name>A0AAJ7WRJ6_PETMA</name>
<feature type="compositionally biased region" description="Low complexity" evidence="5">
    <location>
        <begin position="705"/>
        <end position="721"/>
    </location>
</feature>
<dbReference type="RefSeq" id="XP_032806093.1">
    <property type="nucleotide sequence ID" value="XM_032950202.1"/>
</dbReference>
<dbReference type="InterPro" id="IPR036305">
    <property type="entry name" value="RGS_sf"/>
</dbReference>
<accession>A0AAJ7WRJ6</accession>
<dbReference type="Gene3D" id="2.30.42.10">
    <property type="match status" value="1"/>
</dbReference>
<dbReference type="PROSITE" id="PS50877">
    <property type="entry name" value="GOLOCO"/>
    <property type="match status" value="1"/>
</dbReference>
<protein>
    <submittedName>
        <fullName evidence="10">Regulator of G-protein signaling 12-like isoform X1</fullName>
    </submittedName>
</protein>
<gene>
    <name evidence="10" type="primary">LOC116940406</name>
</gene>
<dbReference type="Gene3D" id="3.10.20.90">
    <property type="entry name" value="Phosphatidylinositol 3-kinase Catalytic Subunit, Chain A, domain 1"/>
    <property type="match status" value="2"/>
</dbReference>
<dbReference type="GO" id="GO:0005096">
    <property type="term" value="F:GTPase activator activity"/>
    <property type="evidence" value="ECO:0007669"/>
    <property type="project" value="UniProtKB-KW"/>
</dbReference>
<dbReference type="InterPro" id="IPR001478">
    <property type="entry name" value="PDZ"/>
</dbReference>
<feature type="domain" description="RBD" evidence="8">
    <location>
        <begin position="984"/>
        <end position="1054"/>
    </location>
</feature>
<dbReference type="SMART" id="SM00228">
    <property type="entry name" value="PDZ"/>
    <property type="match status" value="1"/>
</dbReference>
<evidence type="ECO:0000259" key="6">
    <source>
        <dbReference type="PROSITE" id="PS50106"/>
    </source>
</evidence>
<dbReference type="PROSITE" id="PS50106">
    <property type="entry name" value="PDZ"/>
    <property type="match status" value="1"/>
</dbReference>
<proteinExistence type="predicted"/>
<feature type="domain" description="RGS" evidence="7">
    <location>
        <begin position="743"/>
        <end position="860"/>
    </location>
</feature>
<dbReference type="FunFam" id="1.10.167.10:FF:000001">
    <property type="entry name" value="Putative regulator of g-protein signaling 12"/>
    <property type="match status" value="1"/>
</dbReference>
<feature type="region of interest" description="Disordered" evidence="5">
    <location>
        <begin position="1455"/>
        <end position="1483"/>
    </location>
</feature>
<feature type="region of interest" description="Disordered" evidence="5">
    <location>
        <begin position="1239"/>
        <end position="1278"/>
    </location>
</feature>
<dbReference type="SMART" id="SM00315">
    <property type="entry name" value="RGS"/>
    <property type="match status" value="1"/>
</dbReference>